<dbReference type="Gene3D" id="3.30.200.20">
    <property type="entry name" value="Phosphorylase Kinase, domain 1"/>
    <property type="match status" value="1"/>
</dbReference>
<dbReference type="Pfam" id="PF00560">
    <property type="entry name" value="LRR_1"/>
    <property type="match status" value="2"/>
</dbReference>
<keyword evidence="25" id="KW-1185">Reference proteome</keyword>
<keyword evidence="9" id="KW-0732">Signal</keyword>
<accession>A0AAQ3SEW1</accession>
<evidence type="ECO:0000313" key="25">
    <source>
        <dbReference type="Proteomes" id="UP001341281"/>
    </source>
</evidence>
<feature type="transmembrane region" description="Helical" evidence="22">
    <location>
        <begin position="323"/>
        <end position="346"/>
    </location>
</feature>
<comment type="catalytic activity">
    <reaction evidence="18">
        <text>L-threonyl-[protein] + ATP = O-phospho-L-threonyl-[protein] + ADP + H(+)</text>
        <dbReference type="Rhea" id="RHEA:46608"/>
        <dbReference type="Rhea" id="RHEA-COMP:11060"/>
        <dbReference type="Rhea" id="RHEA-COMP:11605"/>
        <dbReference type="ChEBI" id="CHEBI:15378"/>
        <dbReference type="ChEBI" id="CHEBI:30013"/>
        <dbReference type="ChEBI" id="CHEBI:30616"/>
        <dbReference type="ChEBI" id="CHEBI:61977"/>
        <dbReference type="ChEBI" id="CHEBI:456216"/>
        <dbReference type="EC" id="2.7.11.1"/>
    </reaction>
</comment>
<dbReference type="PROSITE" id="PS00107">
    <property type="entry name" value="PROTEIN_KINASE_ATP"/>
    <property type="match status" value="1"/>
</dbReference>
<evidence type="ECO:0000256" key="4">
    <source>
        <dbReference type="ARBA" id="ARBA00022527"/>
    </source>
</evidence>
<dbReference type="EC" id="2.7.11.1" evidence="2"/>
<keyword evidence="16" id="KW-0675">Receptor</keyword>
<protein>
    <recommendedName>
        <fullName evidence="2">non-specific serine/threonine protein kinase</fullName>
        <ecNumber evidence="2">2.7.11.1</ecNumber>
    </recommendedName>
</protein>
<dbReference type="InterPro" id="IPR001611">
    <property type="entry name" value="Leu-rich_rpt"/>
</dbReference>
<dbReference type="InterPro" id="IPR032675">
    <property type="entry name" value="LRR_dom_sf"/>
</dbReference>
<keyword evidence="6" id="KW-0433">Leucine-rich repeat</keyword>
<evidence type="ECO:0000256" key="3">
    <source>
        <dbReference type="ARBA" id="ARBA00022475"/>
    </source>
</evidence>
<dbReference type="FunFam" id="1.10.510.10:FF:000358">
    <property type="entry name" value="Putative leucine-rich repeat receptor-like serine/threonine-protein kinase"/>
    <property type="match status" value="1"/>
</dbReference>
<feature type="domain" description="Protein kinase" evidence="23">
    <location>
        <begin position="382"/>
        <end position="665"/>
    </location>
</feature>
<evidence type="ECO:0000256" key="7">
    <source>
        <dbReference type="ARBA" id="ARBA00022679"/>
    </source>
</evidence>
<dbReference type="InterPro" id="IPR051809">
    <property type="entry name" value="Plant_receptor-like_S/T_kinase"/>
</dbReference>
<dbReference type="InterPro" id="IPR001245">
    <property type="entry name" value="Ser-Thr/Tyr_kinase_cat_dom"/>
</dbReference>
<comment type="catalytic activity">
    <reaction evidence="19">
        <text>L-seryl-[protein] + ATP = O-phospho-L-seryl-[protein] + ADP + H(+)</text>
        <dbReference type="Rhea" id="RHEA:17989"/>
        <dbReference type="Rhea" id="RHEA-COMP:9863"/>
        <dbReference type="Rhea" id="RHEA-COMP:11604"/>
        <dbReference type="ChEBI" id="CHEBI:15378"/>
        <dbReference type="ChEBI" id="CHEBI:29999"/>
        <dbReference type="ChEBI" id="CHEBI:30616"/>
        <dbReference type="ChEBI" id="CHEBI:83421"/>
        <dbReference type="ChEBI" id="CHEBI:456216"/>
        <dbReference type="EC" id="2.7.11.1"/>
    </reaction>
</comment>
<evidence type="ECO:0000256" key="12">
    <source>
        <dbReference type="ARBA" id="ARBA00022777"/>
    </source>
</evidence>
<keyword evidence="11 20" id="KW-0547">Nucleotide-binding</keyword>
<evidence type="ECO:0000256" key="6">
    <source>
        <dbReference type="ARBA" id="ARBA00022614"/>
    </source>
</evidence>
<dbReference type="FunFam" id="3.30.200.20:FF:000661">
    <property type="entry name" value="Serine-threonine protein kinase plant-type"/>
    <property type="match status" value="1"/>
</dbReference>
<evidence type="ECO:0000256" key="16">
    <source>
        <dbReference type="ARBA" id="ARBA00023170"/>
    </source>
</evidence>
<evidence type="ECO:0000256" key="9">
    <source>
        <dbReference type="ARBA" id="ARBA00022729"/>
    </source>
</evidence>
<evidence type="ECO:0000256" key="17">
    <source>
        <dbReference type="ARBA" id="ARBA00023180"/>
    </source>
</evidence>
<evidence type="ECO:0000256" key="20">
    <source>
        <dbReference type="PROSITE-ProRule" id="PRU10141"/>
    </source>
</evidence>
<evidence type="ECO:0000256" key="11">
    <source>
        <dbReference type="ARBA" id="ARBA00022741"/>
    </source>
</evidence>
<keyword evidence="3" id="KW-1003">Cell membrane</keyword>
<dbReference type="Proteomes" id="UP001341281">
    <property type="component" value="Chromosome 01"/>
</dbReference>
<evidence type="ECO:0000313" key="24">
    <source>
        <dbReference type="EMBL" id="WVZ49636.1"/>
    </source>
</evidence>
<dbReference type="GO" id="GO:0005886">
    <property type="term" value="C:plasma membrane"/>
    <property type="evidence" value="ECO:0007669"/>
    <property type="project" value="UniProtKB-SubCell"/>
</dbReference>
<dbReference type="PANTHER" id="PTHR27008:SF497">
    <property type="entry name" value="OS11G0695000 PROTEIN"/>
    <property type="match status" value="1"/>
</dbReference>
<sequence>MKGGNSSFGDSVFFSAASGPTFSPDPRSASAPDPRVAGQRPTLESWLRPTLESVQHPTVGIGTAPDPESVPSRPWRLVCAADPCSVSTSGVFELEISSAPIHPSSSRTSRSYGLEQIQLPSNLLTGPIPESITMMQNLVRLDLSSNDISSPIPTQIGMLRRIPASLFQLGKLIQLNLSQNSFAGTLPNDLSGLKQANTIDLSFNFLLGSIPVSFGQIRMLTYLNLSHNSFEDSIPYSFQELTSLATLDLSSNISGTIPKFLANFTFLTALNLSYNRLEGQIPAGGVFSNITSLSLVGNAALCGASQLGFSPCLQKSHSNSRHFLKFLIVAVTVAFVSTLICIFLIIRRRLKNNIDASGQTLGDVMNHTVVTYHDLVRATDNFSNDNLLGTGSFGKVFKGQLSTGLVVVIKVLDMQLEEAARSFDAECHVLRMARHRNLIKVLNTCSNMEFRALVLQYMPNGSLEMLLHSDSRGGHLGFHKRLDIMLDVSMAMEYLHHGHYEVVLHCDLKPSNALFDENMTAHVADFGIAKLLLGDDNSMISASMPGTLGYMALEYGSLGKASRKSDVFSFGIMLLEVFTAKRPTDPMFDGERSIRQWVHHACPSNLSSVLDNRLLQDATSSACDLNDFLSPIFELGVLCTSDSPDQRMRMSDVVVTLKKMKNSYTKSKSAAFVQSLLQFESSDYDSVSVSGSPEP</sequence>
<keyword evidence="4" id="KW-0723">Serine/threonine-protein kinase</keyword>
<dbReference type="GO" id="GO:0004674">
    <property type="term" value="F:protein serine/threonine kinase activity"/>
    <property type="evidence" value="ECO:0007669"/>
    <property type="project" value="UniProtKB-KW"/>
</dbReference>
<dbReference type="Gene3D" id="1.10.510.10">
    <property type="entry name" value="Transferase(Phosphotransferase) domain 1"/>
    <property type="match status" value="1"/>
</dbReference>
<dbReference type="EMBL" id="CP144745">
    <property type="protein sequence ID" value="WVZ49636.1"/>
    <property type="molecule type" value="Genomic_DNA"/>
</dbReference>
<name>A0AAQ3SEW1_PASNO</name>
<evidence type="ECO:0000256" key="14">
    <source>
        <dbReference type="ARBA" id="ARBA00022989"/>
    </source>
</evidence>
<dbReference type="InterPro" id="IPR017441">
    <property type="entry name" value="Protein_kinase_ATP_BS"/>
</dbReference>
<evidence type="ECO:0000256" key="1">
    <source>
        <dbReference type="ARBA" id="ARBA00004162"/>
    </source>
</evidence>
<reference evidence="24 25" key="1">
    <citation type="submission" date="2024-02" db="EMBL/GenBank/DDBJ databases">
        <title>High-quality chromosome-scale genome assembly of Pensacola bahiagrass (Paspalum notatum Flugge var. saurae).</title>
        <authorList>
            <person name="Vega J.M."/>
            <person name="Podio M."/>
            <person name="Orjuela J."/>
            <person name="Siena L.A."/>
            <person name="Pessino S.C."/>
            <person name="Combes M.C."/>
            <person name="Mariac C."/>
            <person name="Albertini E."/>
            <person name="Pupilli F."/>
            <person name="Ortiz J.P.A."/>
            <person name="Leblanc O."/>
        </authorList>
    </citation>
    <scope>NUCLEOTIDE SEQUENCE [LARGE SCALE GENOMIC DNA]</scope>
    <source>
        <strain evidence="24">R1</strain>
        <tissue evidence="24">Leaf</tissue>
    </source>
</reference>
<dbReference type="Gene3D" id="3.80.10.10">
    <property type="entry name" value="Ribonuclease Inhibitor"/>
    <property type="match status" value="1"/>
</dbReference>
<comment type="subcellular location">
    <subcellularLocation>
        <location evidence="1">Cell membrane</location>
        <topology evidence="1">Single-pass membrane protein</topology>
    </subcellularLocation>
</comment>
<dbReference type="SUPFAM" id="SSF56112">
    <property type="entry name" value="Protein kinase-like (PK-like)"/>
    <property type="match status" value="1"/>
</dbReference>
<dbReference type="InterPro" id="IPR011009">
    <property type="entry name" value="Kinase-like_dom_sf"/>
</dbReference>
<dbReference type="SUPFAM" id="SSF52058">
    <property type="entry name" value="L domain-like"/>
    <property type="match status" value="1"/>
</dbReference>
<feature type="non-terminal residue" evidence="24">
    <location>
        <position position="695"/>
    </location>
</feature>
<dbReference type="GO" id="GO:0005524">
    <property type="term" value="F:ATP binding"/>
    <property type="evidence" value="ECO:0007669"/>
    <property type="project" value="UniProtKB-UniRule"/>
</dbReference>
<keyword evidence="5" id="KW-0597">Phosphoprotein</keyword>
<gene>
    <name evidence="24" type="ORF">U9M48_000976</name>
</gene>
<evidence type="ECO:0000259" key="23">
    <source>
        <dbReference type="PROSITE" id="PS50011"/>
    </source>
</evidence>
<evidence type="ECO:0000256" key="5">
    <source>
        <dbReference type="ARBA" id="ARBA00022553"/>
    </source>
</evidence>
<proteinExistence type="predicted"/>
<organism evidence="24 25">
    <name type="scientific">Paspalum notatum var. saurae</name>
    <dbReference type="NCBI Taxonomy" id="547442"/>
    <lineage>
        <taxon>Eukaryota</taxon>
        <taxon>Viridiplantae</taxon>
        <taxon>Streptophyta</taxon>
        <taxon>Embryophyta</taxon>
        <taxon>Tracheophyta</taxon>
        <taxon>Spermatophyta</taxon>
        <taxon>Magnoliopsida</taxon>
        <taxon>Liliopsida</taxon>
        <taxon>Poales</taxon>
        <taxon>Poaceae</taxon>
        <taxon>PACMAD clade</taxon>
        <taxon>Panicoideae</taxon>
        <taxon>Andropogonodae</taxon>
        <taxon>Paspaleae</taxon>
        <taxon>Paspalinae</taxon>
        <taxon>Paspalum</taxon>
    </lineage>
</organism>
<keyword evidence="10" id="KW-0677">Repeat</keyword>
<evidence type="ECO:0000256" key="21">
    <source>
        <dbReference type="SAM" id="MobiDB-lite"/>
    </source>
</evidence>
<keyword evidence="13 20" id="KW-0067">ATP-binding</keyword>
<evidence type="ECO:0000256" key="15">
    <source>
        <dbReference type="ARBA" id="ARBA00023136"/>
    </source>
</evidence>
<keyword evidence="8 22" id="KW-0812">Transmembrane</keyword>
<feature type="compositionally biased region" description="Low complexity" evidence="21">
    <location>
        <begin position="24"/>
        <end position="35"/>
    </location>
</feature>
<keyword evidence="14 22" id="KW-1133">Transmembrane helix</keyword>
<evidence type="ECO:0000256" key="18">
    <source>
        <dbReference type="ARBA" id="ARBA00047899"/>
    </source>
</evidence>
<dbReference type="Pfam" id="PF07714">
    <property type="entry name" value="PK_Tyr_Ser-Thr"/>
    <property type="match status" value="1"/>
</dbReference>
<feature type="region of interest" description="Disordered" evidence="21">
    <location>
        <begin position="19"/>
        <end position="44"/>
    </location>
</feature>
<dbReference type="PANTHER" id="PTHR27008">
    <property type="entry name" value="OS04G0122200 PROTEIN"/>
    <property type="match status" value="1"/>
</dbReference>
<dbReference type="Pfam" id="PF13855">
    <property type="entry name" value="LRR_8"/>
    <property type="match status" value="1"/>
</dbReference>
<dbReference type="SMART" id="SM00220">
    <property type="entry name" value="S_TKc"/>
    <property type="match status" value="1"/>
</dbReference>
<keyword evidence="17" id="KW-0325">Glycoprotein</keyword>
<evidence type="ECO:0000256" key="2">
    <source>
        <dbReference type="ARBA" id="ARBA00012513"/>
    </source>
</evidence>
<dbReference type="AlphaFoldDB" id="A0AAQ3SEW1"/>
<dbReference type="PROSITE" id="PS50011">
    <property type="entry name" value="PROTEIN_KINASE_DOM"/>
    <property type="match status" value="1"/>
</dbReference>
<keyword evidence="7" id="KW-0808">Transferase</keyword>
<evidence type="ECO:0000256" key="13">
    <source>
        <dbReference type="ARBA" id="ARBA00022840"/>
    </source>
</evidence>
<feature type="binding site" evidence="20">
    <location>
        <position position="410"/>
    </location>
    <ligand>
        <name>ATP</name>
        <dbReference type="ChEBI" id="CHEBI:30616"/>
    </ligand>
</feature>
<keyword evidence="15 22" id="KW-0472">Membrane</keyword>
<evidence type="ECO:0000256" key="22">
    <source>
        <dbReference type="SAM" id="Phobius"/>
    </source>
</evidence>
<keyword evidence="12" id="KW-0418">Kinase</keyword>
<dbReference type="InterPro" id="IPR000719">
    <property type="entry name" value="Prot_kinase_dom"/>
</dbReference>
<evidence type="ECO:0000256" key="8">
    <source>
        <dbReference type="ARBA" id="ARBA00022692"/>
    </source>
</evidence>
<evidence type="ECO:0000256" key="10">
    <source>
        <dbReference type="ARBA" id="ARBA00022737"/>
    </source>
</evidence>
<dbReference type="FunFam" id="3.80.10.10:FF:000383">
    <property type="entry name" value="Leucine-rich repeat receptor protein kinase EMS1"/>
    <property type="match status" value="1"/>
</dbReference>
<evidence type="ECO:0000256" key="19">
    <source>
        <dbReference type="ARBA" id="ARBA00048679"/>
    </source>
</evidence>